<organism evidence="1 2">
    <name type="scientific">Pandoraea pulmonicola</name>
    <dbReference type="NCBI Taxonomy" id="93221"/>
    <lineage>
        <taxon>Bacteria</taxon>
        <taxon>Pseudomonadati</taxon>
        <taxon>Pseudomonadota</taxon>
        <taxon>Betaproteobacteria</taxon>
        <taxon>Burkholderiales</taxon>
        <taxon>Burkholderiaceae</taxon>
        <taxon>Pandoraea</taxon>
    </lineage>
</organism>
<name>A0AAJ5CZF6_PANPU</name>
<gene>
    <name evidence="1" type="ORF">NCTC13159_01025</name>
</gene>
<sequence>MNQIPRAACIKEFRDKTVKLAPLSRDLVLLGIKHHLLKKSRCAQRGVAIKDGVIEQMRKDYAPPPTDLIHHGDRGPQ</sequence>
<dbReference type="AlphaFoldDB" id="A0AAJ5CZF6"/>
<evidence type="ECO:0000313" key="2">
    <source>
        <dbReference type="Proteomes" id="UP000254589"/>
    </source>
</evidence>
<accession>A0AAJ5CZF6</accession>
<comment type="caution">
    <text evidence="1">The sequence shown here is derived from an EMBL/GenBank/DDBJ whole genome shotgun (WGS) entry which is preliminary data.</text>
</comment>
<reference evidence="1 2" key="1">
    <citation type="submission" date="2018-06" db="EMBL/GenBank/DDBJ databases">
        <authorList>
            <consortium name="Pathogen Informatics"/>
            <person name="Doyle S."/>
        </authorList>
    </citation>
    <scope>NUCLEOTIDE SEQUENCE [LARGE SCALE GENOMIC DNA]</scope>
    <source>
        <strain evidence="1 2">NCTC13159</strain>
    </source>
</reference>
<dbReference type="Proteomes" id="UP000254589">
    <property type="component" value="Unassembled WGS sequence"/>
</dbReference>
<protein>
    <submittedName>
        <fullName evidence="1">Uncharacterized protein</fullName>
    </submittedName>
</protein>
<evidence type="ECO:0000313" key="1">
    <source>
        <dbReference type="EMBL" id="SUA89558.1"/>
    </source>
</evidence>
<proteinExistence type="predicted"/>
<dbReference type="EMBL" id="UGSJ01000001">
    <property type="protein sequence ID" value="SUA89558.1"/>
    <property type="molecule type" value="Genomic_DNA"/>
</dbReference>